<evidence type="ECO:0000313" key="2">
    <source>
        <dbReference type="EMBL" id="CAB4945500.1"/>
    </source>
</evidence>
<organism evidence="2">
    <name type="scientific">freshwater metagenome</name>
    <dbReference type="NCBI Taxonomy" id="449393"/>
    <lineage>
        <taxon>unclassified sequences</taxon>
        <taxon>metagenomes</taxon>
        <taxon>ecological metagenomes</taxon>
    </lineage>
</organism>
<feature type="compositionally biased region" description="Basic and acidic residues" evidence="1">
    <location>
        <begin position="156"/>
        <end position="170"/>
    </location>
</feature>
<dbReference type="AlphaFoldDB" id="A0A6J7JPJ3"/>
<name>A0A6J7JPJ3_9ZZZZ</name>
<feature type="compositionally biased region" description="Basic residues" evidence="1">
    <location>
        <begin position="190"/>
        <end position="202"/>
    </location>
</feature>
<dbReference type="EMBL" id="CAFBND010000050">
    <property type="protein sequence ID" value="CAB4945500.1"/>
    <property type="molecule type" value="Genomic_DNA"/>
</dbReference>
<proteinExistence type="predicted"/>
<feature type="compositionally biased region" description="Basic and acidic residues" evidence="1">
    <location>
        <begin position="178"/>
        <end position="189"/>
    </location>
</feature>
<sequence>MYRSHQRNLVHLHRHRSERCGGCGQGCPQRRHRTAHHPGCSRFRLRHRGRCPHRPHVDSPGRRRRRAHHPIQRHRILHLAHGNGWLVPRRRFRNSRQVHGAHQRSRVYGHCPCSQRGGLFRDGHLECRHHTDHGSRCSHVGGRSPRRHHPGCHLDSPSHRRGIPDHRLRGDNLAPGRPLRDRRWRSEPHRHAHAHRHHRPVHRYGQWHALHRHGDRPELDR</sequence>
<gene>
    <name evidence="2" type="ORF">UFOPK3752_01330</name>
</gene>
<evidence type="ECO:0000256" key="1">
    <source>
        <dbReference type="SAM" id="MobiDB-lite"/>
    </source>
</evidence>
<feature type="region of interest" description="Disordered" evidence="1">
    <location>
        <begin position="131"/>
        <end position="205"/>
    </location>
</feature>
<protein>
    <submittedName>
        <fullName evidence="2">Unannotated protein</fullName>
    </submittedName>
</protein>
<accession>A0A6J7JPJ3</accession>
<reference evidence="2" key="1">
    <citation type="submission" date="2020-05" db="EMBL/GenBank/DDBJ databases">
        <authorList>
            <person name="Chiriac C."/>
            <person name="Salcher M."/>
            <person name="Ghai R."/>
            <person name="Kavagutti S V."/>
        </authorList>
    </citation>
    <scope>NUCLEOTIDE SEQUENCE</scope>
</reference>